<reference evidence="1" key="1">
    <citation type="submission" date="2018-11" db="EMBL/GenBank/DDBJ databases">
        <authorList>
            <consortium name="Pathogen Informatics"/>
        </authorList>
    </citation>
    <scope>NUCLEOTIDE SEQUENCE</scope>
</reference>
<dbReference type="Proteomes" id="UP000784294">
    <property type="component" value="Unassembled WGS sequence"/>
</dbReference>
<dbReference type="AlphaFoldDB" id="A0A448WE76"/>
<sequence length="90" mass="9738">MRHTLTETFLSISTCGTLHPNRPAYFSYSGLARSLSPAIRTNVTKVSPCNRVSLATTPTSSFRFVSLSSSCEILLSPFTHTPPGLSYQAA</sequence>
<evidence type="ECO:0000313" key="2">
    <source>
        <dbReference type="Proteomes" id="UP000784294"/>
    </source>
</evidence>
<proteinExistence type="predicted"/>
<gene>
    <name evidence="1" type="ORF">PXEA_LOCUS2815</name>
</gene>
<comment type="caution">
    <text evidence="1">The sequence shown here is derived from an EMBL/GenBank/DDBJ whole genome shotgun (WGS) entry which is preliminary data.</text>
</comment>
<protein>
    <submittedName>
        <fullName evidence="1">Uncharacterized protein</fullName>
    </submittedName>
</protein>
<dbReference type="EMBL" id="CAAALY010006190">
    <property type="protein sequence ID" value="VEL09375.1"/>
    <property type="molecule type" value="Genomic_DNA"/>
</dbReference>
<name>A0A448WE76_9PLAT</name>
<evidence type="ECO:0000313" key="1">
    <source>
        <dbReference type="EMBL" id="VEL09375.1"/>
    </source>
</evidence>
<accession>A0A448WE76</accession>
<keyword evidence="2" id="KW-1185">Reference proteome</keyword>
<organism evidence="1 2">
    <name type="scientific">Protopolystoma xenopodis</name>
    <dbReference type="NCBI Taxonomy" id="117903"/>
    <lineage>
        <taxon>Eukaryota</taxon>
        <taxon>Metazoa</taxon>
        <taxon>Spiralia</taxon>
        <taxon>Lophotrochozoa</taxon>
        <taxon>Platyhelminthes</taxon>
        <taxon>Monogenea</taxon>
        <taxon>Polyopisthocotylea</taxon>
        <taxon>Polystomatidea</taxon>
        <taxon>Polystomatidae</taxon>
        <taxon>Protopolystoma</taxon>
    </lineage>
</organism>